<dbReference type="EMBL" id="BARV01007266">
    <property type="protein sequence ID" value="GAI05547.1"/>
    <property type="molecule type" value="Genomic_DNA"/>
</dbReference>
<sequence>GHVSGCPIGHADFQTYIDTLSDEDLAKLEIDGFSMDDLLSMTD</sequence>
<reference evidence="1" key="1">
    <citation type="journal article" date="2014" name="Front. Microbiol.">
        <title>High frequency of phylogenetically diverse reductive dehalogenase-homologous genes in deep subseafloor sedimentary metagenomes.</title>
        <authorList>
            <person name="Kawai M."/>
            <person name="Futagami T."/>
            <person name="Toyoda A."/>
            <person name="Takaki Y."/>
            <person name="Nishi S."/>
            <person name="Hori S."/>
            <person name="Arai W."/>
            <person name="Tsubouchi T."/>
            <person name="Morono Y."/>
            <person name="Uchiyama I."/>
            <person name="Ito T."/>
            <person name="Fujiyama A."/>
            <person name="Inagaki F."/>
            <person name="Takami H."/>
        </authorList>
    </citation>
    <scope>NUCLEOTIDE SEQUENCE</scope>
    <source>
        <strain evidence="1">Expedition CK06-06</strain>
    </source>
</reference>
<evidence type="ECO:0000313" key="1">
    <source>
        <dbReference type="EMBL" id="GAI05547.1"/>
    </source>
</evidence>
<comment type="caution">
    <text evidence="1">The sequence shown here is derived from an EMBL/GenBank/DDBJ whole genome shotgun (WGS) entry which is preliminary data.</text>
</comment>
<protein>
    <submittedName>
        <fullName evidence="1">Uncharacterized protein</fullName>
    </submittedName>
</protein>
<proteinExistence type="predicted"/>
<gene>
    <name evidence="1" type="ORF">S06H3_14822</name>
</gene>
<accession>X1KET8</accession>
<dbReference type="AlphaFoldDB" id="X1KET8"/>
<name>X1KET8_9ZZZZ</name>
<organism evidence="1">
    <name type="scientific">marine sediment metagenome</name>
    <dbReference type="NCBI Taxonomy" id="412755"/>
    <lineage>
        <taxon>unclassified sequences</taxon>
        <taxon>metagenomes</taxon>
        <taxon>ecological metagenomes</taxon>
    </lineage>
</organism>
<feature type="non-terminal residue" evidence="1">
    <location>
        <position position="1"/>
    </location>
</feature>